<dbReference type="InterPro" id="IPR023299">
    <property type="entry name" value="ATPase_P-typ_cyto_dom_N"/>
</dbReference>
<feature type="transmembrane region" description="Helical" evidence="10">
    <location>
        <begin position="266"/>
        <end position="286"/>
    </location>
</feature>
<dbReference type="SUPFAM" id="SSF56784">
    <property type="entry name" value="HAD-like"/>
    <property type="match status" value="1"/>
</dbReference>
<dbReference type="Gene3D" id="3.40.50.1000">
    <property type="entry name" value="HAD superfamily/HAD-like"/>
    <property type="match status" value="1"/>
</dbReference>
<keyword evidence="7 10" id="KW-0472">Membrane</keyword>
<dbReference type="InterPro" id="IPR044492">
    <property type="entry name" value="P_typ_ATPase_HD_dom"/>
</dbReference>
<gene>
    <name evidence="13" type="ORF">ABS765_12240</name>
</gene>
<dbReference type="InterPro" id="IPR018303">
    <property type="entry name" value="ATPase_P-typ_P_site"/>
</dbReference>
<dbReference type="Gene3D" id="3.40.1110.10">
    <property type="entry name" value="Calcium-transporting ATPase, cytoplasmic domain N"/>
    <property type="match status" value="1"/>
</dbReference>
<evidence type="ECO:0000256" key="10">
    <source>
        <dbReference type="RuleBase" id="RU362081"/>
    </source>
</evidence>
<dbReference type="Gene3D" id="2.70.150.10">
    <property type="entry name" value="Calcium-transporting ATPase, cytoplasmic transduction domain A"/>
    <property type="match status" value="1"/>
</dbReference>
<dbReference type="EMBL" id="JBELPY010000007">
    <property type="protein sequence ID" value="MFL9834800.1"/>
    <property type="molecule type" value="Genomic_DNA"/>
</dbReference>
<evidence type="ECO:0000313" key="13">
    <source>
        <dbReference type="EMBL" id="MFL9834800.1"/>
    </source>
</evidence>
<comment type="caution">
    <text evidence="13">The sequence shown here is derived from an EMBL/GenBank/DDBJ whole genome shotgun (WGS) entry which is preliminary data.</text>
</comment>
<dbReference type="Proteomes" id="UP001629058">
    <property type="component" value="Unassembled WGS sequence"/>
</dbReference>
<evidence type="ECO:0000256" key="4">
    <source>
        <dbReference type="ARBA" id="ARBA00022723"/>
    </source>
</evidence>
<keyword evidence="10" id="KW-0067">ATP-binding</keyword>
<keyword evidence="10" id="KW-1003">Cell membrane</keyword>
<feature type="transmembrane region" description="Helical" evidence="10">
    <location>
        <begin position="601"/>
        <end position="619"/>
    </location>
</feature>
<dbReference type="Pfam" id="PF00702">
    <property type="entry name" value="Hydrolase"/>
    <property type="match status" value="1"/>
</dbReference>
<feature type="region of interest" description="Disordered" evidence="11">
    <location>
        <begin position="1"/>
        <end position="23"/>
    </location>
</feature>
<dbReference type="InterPro" id="IPR001757">
    <property type="entry name" value="P_typ_ATPase"/>
</dbReference>
<dbReference type="SUPFAM" id="SSF81653">
    <property type="entry name" value="Calcium ATPase, transduction domain A"/>
    <property type="match status" value="1"/>
</dbReference>
<dbReference type="InterPro" id="IPR051014">
    <property type="entry name" value="Cation_Transport_ATPase_IB"/>
</dbReference>
<dbReference type="NCBIfam" id="TIGR01525">
    <property type="entry name" value="ATPase-IB_hvy"/>
    <property type="match status" value="1"/>
</dbReference>
<keyword evidence="14" id="KW-1185">Reference proteome</keyword>
<dbReference type="NCBIfam" id="TIGR01512">
    <property type="entry name" value="ATPase-IB2_Cd"/>
    <property type="match status" value="1"/>
</dbReference>
<evidence type="ECO:0000256" key="7">
    <source>
        <dbReference type="ARBA" id="ARBA00023136"/>
    </source>
</evidence>
<dbReference type="EC" id="7.2.2.12" evidence="8"/>
<evidence type="ECO:0000256" key="3">
    <source>
        <dbReference type="ARBA" id="ARBA00022692"/>
    </source>
</evidence>
<dbReference type="PRINTS" id="PR00120">
    <property type="entry name" value="HATPASE"/>
</dbReference>
<comment type="subcellular location">
    <subcellularLocation>
        <location evidence="10">Cell membrane</location>
    </subcellularLocation>
    <subcellularLocation>
        <location evidence="1">Membrane</location>
    </subcellularLocation>
</comment>
<organism evidence="13 14">
    <name type="scientific">Chryseobacterium terrae</name>
    <dbReference type="NCBI Taxonomy" id="3163299"/>
    <lineage>
        <taxon>Bacteria</taxon>
        <taxon>Pseudomonadati</taxon>
        <taxon>Bacteroidota</taxon>
        <taxon>Flavobacteriia</taxon>
        <taxon>Flavobacteriales</taxon>
        <taxon>Weeksellaceae</taxon>
        <taxon>Chryseobacterium group</taxon>
        <taxon>Chryseobacterium</taxon>
    </lineage>
</organism>
<dbReference type="InterPro" id="IPR008250">
    <property type="entry name" value="ATPase_P-typ_transduc_dom_A_sf"/>
</dbReference>
<evidence type="ECO:0000256" key="6">
    <source>
        <dbReference type="ARBA" id="ARBA00022989"/>
    </source>
</evidence>
<feature type="domain" description="P-type ATPase A" evidence="12">
    <location>
        <begin position="148"/>
        <end position="247"/>
    </location>
</feature>
<dbReference type="SFLD" id="SFLDS00003">
    <property type="entry name" value="Haloacid_Dehalogenase"/>
    <property type="match status" value="1"/>
</dbReference>
<dbReference type="InterPro" id="IPR027256">
    <property type="entry name" value="P-typ_ATPase_IB"/>
</dbReference>
<name>A0ABW8Y5Z1_9FLAO</name>
<dbReference type="PRINTS" id="PR00119">
    <property type="entry name" value="CATATPASE"/>
</dbReference>
<dbReference type="PANTHER" id="PTHR48085:SF5">
    <property type="entry name" value="CADMIUM_ZINC-TRANSPORTING ATPASE HMA4-RELATED"/>
    <property type="match status" value="1"/>
</dbReference>
<dbReference type="SFLD" id="SFLDG00002">
    <property type="entry name" value="C1.7:_P-type_atpase_like"/>
    <property type="match status" value="1"/>
</dbReference>
<feature type="transmembrane region" description="Helical" evidence="10">
    <location>
        <begin position="625"/>
        <end position="643"/>
    </location>
</feature>
<protein>
    <recommendedName>
        <fullName evidence="8">P-type Zn(2+) transporter</fullName>
        <ecNumber evidence="8">7.2.2.12</ecNumber>
    </recommendedName>
</protein>
<keyword evidence="6 10" id="KW-1133">Transmembrane helix</keyword>
<feature type="transmembrane region" description="Helical" evidence="10">
    <location>
        <begin position="63"/>
        <end position="81"/>
    </location>
</feature>
<keyword evidence="4 10" id="KW-0479">Metal-binding</keyword>
<keyword evidence="5" id="KW-1278">Translocase</keyword>
<feature type="compositionally biased region" description="Basic and acidic residues" evidence="11">
    <location>
        <begin position="9"/>
        <end position="23"/>
    </location>
</feature>
<evidence type="ECO:0000256" key="11">
    <source>
        <dbReference type="SAM" id="MobiDB-lite"/>
    </source>
</evidence>
<dbReference type="InterPro" id="IPR059000">
    <property type="entry name" value="ATPase_P-type_domA"/>
</dbReference>
<dbReference type="Pfam" id="PF00122">
    <property type="entry name" value="E1-E2_ATPase"/>
    <property type="match status" value="1"/>
</dbReference>
<dbReference type="PANTHER" id="PTHR48085">
    <property type="entry name" value="CADMIUM/ZINC-TRANSPORTING ATPASE HMA2-RELATED"/>
    <property type="match status" value="1"/>
</dbReference>
<dbReference type="CDD" id="cd07548">
    <property type="entry name" value="P-type_ATPase-Cd_Zn_Co_like"/>
    <property type="match status" value="1"/>
</dbReference>
<keyword evidence="3 10" id="KW-0812">Transmembrane</keyword>
<feature type="transmembrane region" description="Helical" evidence="10">
    <location>
        <begin position="298"/>
        <end position="319"/>
    </location>
</feature>
<evidence type="ECO:0000259" key="12">
    <source>
        <dbReference type="Pfam" id="PF00122"/>
    </source>
</evidence>
<evidence type="ECO:0000256" key="9">
    <source>
        <dbReference type="ARBA" id="ARBA00047308"/>
    </source>
</evidence>
<dbReference type="InterPro" id="IPR023214">
    <property type="entry name" value="HAD_sf"/>
</dbReference>
<keyword evidence="10" id="KW-0547">Nucleotide-binding</keyword>
<evidence type="ECO:0000256" key="2">
    <source>
        <dbReference type="ARBA" id="ARBA00006024"/>
    </source>
</evidence>
<dbReference type="NCBIfam" id="TIGR01494">
    <property type="entry name" value="ATPase_P-type"/>
    <property type="match status" value="1"/>
</dbReference>
<comment type="catalytic activity">
    <reaction evidence="9">
        <text>Zn(2+)(in) + ATP + H2O = Zn(2+)(out) + ADP + phosphate + H(+)</text>
        <dbReference type="Rhea" id="RHEA:20621"/>
        <dbReference type="ChEBI" id="CHEBI:15377"/>
        <dbReference type="ChEBI" id="CHEBI:15378"/>
        <dbReference type="ChEBI" id="CHEBI:29105"/>
        <dbReference type="ChEBI" id="CHEBI:30616"/>
        <dbReference type="ChEBI" id="CHEBI:43474"/>
        <dbReference type="ChEBI" id="CHEBI:456216"/>
        <dbReference type="EC" id="7.2.2.12"/>
    </reaction>
</comment>
<sequence length="648" mass="71054">MEECCTTRSKKEHDHEGHDHDHSHEVQDKSTLQLFLPAIISFVLLLIGITFDNFVENNWFNGWIRLVWYLIAYIPVGIPVLKEAFESIKNGDVFSEFFLMGIATIGAFAIGEYPEGVAVMLFYSVGEVFQAMAVTKAKTNIKSLLDQRPDEVTVLENGNPKVIKAEKANIGDIIQLKSGEKLGLDGELLSEKASFNTSALTGESKPDTKSKGEMVLAGMINLNTVSQVRVTTAYKDSKLSKILEMVQNATSQKAPTELFIRKFAKVYTPIVVFLAIGITFLPYFFFEDYRFTKWLYKALIFLVISCPCALVVSIPLGYFGGIGAGSRNGILIKGSNFLDILANVQNVVMDKTGTMTKGVFKVQEVNFGNEFNKEEILKFINVLESKSSHPVATAIHEFVGEINHSIQLENVEEIAGHGLKAMIAGKELLVGNFKLMDKFSISYDLKTENIVYTLIAVAYDKKFVGYLTIADSIKEDAQLTINKLKALNIKTTMLSGDKSSVVQFVANELGIETAFGDLLPEDKVNKVKELKAKNQTVAFVGDGVNDAPVVALSDVGIAMGGLGSDATIETADVVIQDDKPSKIPMAINIGKQTKKIVWQNIILAFAVKAIVLILGAGGLATMWEAVFADVGVALLAILNAVRIQRMKF</sequence>
<reference evidence="13 14" key="1">
    <citation type="submission" date="2024-06" db="EMBL/GenBank/DDBJ databases">
        <authorList>
            <person name="Kaempfer P."/>
            <person name="Viver T."/>
        </authorList>
    </citation>
    <scope>NUCLEOTIDE SEQUENCE [LARGE SCALE GENOMIC DNA]</scope>
    <source>
        <strain evidence="13 14">ST-37</strain>
    </source>
</reference>
<feature type="transmembrane region" description="Helical" evidence="10">
    <location>
        <begin position="32"/>
        <end position="51"/>
    </location>
</feature>
<dbReference type="InterPro" id="IPR036412">
    <property type="entry name" value="HAD-like_sf"/>
</dbReference>
<evidence type="ECO:0000313" key="14">
    <source>
        <dbReference type="Proteomes" id="UP001629058"/>
    </source>
</evidence>
<dbReference type="InterPro" id="IPR023298">
    <property type="entry name" value="ATPase_P-typ_TM_dom_sf"/>
</dbReference>
<evidence type="ECO:0000256" key="5">
    <source>
        <dbReference type="ARBA" id="ARBA00022967"/>
    </source>
</evidence>
<evidence type="ECO:0000256" key="8">
    <source>
        <dbReference type="ARBA" id="ARBA00039097"/>
    </source>
</evidence>
<accession>A0ABW8Y5Z1</accession>
<dbReference type="SUPFAM" id="SSF81665">
    <property type="entry name" value="Calcium ATPase, transmembrane domain M"/>
    <property type="match status" value="1"/>
</dbReference>
<dbReference type="PROSITE" id="PS00154">
    <property type="entry name" value="ATPASE_E1_E2"/>
    <property type="match status" value="1"/>
</dbReference>
<comment type="similarity">
    <text evidence="2 10">Belongs to the cation transport ATPase (P-type) (TC 3.A.3) family. Type IB subfamily.</text>
</comment>
<evidence type="ECO:0000256" key="1">
    <source>
        <dbReference type="ARBA" id="ARBA00004370"/>
    </source>
</evidence>
<dbReference type="SFLD" id="SFLDF00027">
    <property type="entry name" value="p-type_atpase"/>
    <property type="match status" value="1"/>
</dbReference>
<proteinExistence type="inferred from homology"/>